<evidence type="ECO:0000313" key="2">
    <source>
        <dbReference type="EMBL" id="KAA1105279.1"/>
    </source>
</evidence>
<dbReference type="AlphaFoldDB" id="A0A5B0NHT9"/>
<gene>
    <name evidence="2" type="ORF">PGT21_001515</name>
    <name evidence="1" type="ORF">PGTUg99_007842</name>
</gene>
<dbReference type="Proteomes" id="UP000325313">
    <property type="component" value="Unassembled WGS sequence"/>
</dbReference>
<dbReference type="Proteomes" id="UP000324748">
    <property type="component" value="Unassembled WGS sequence"/>
</dbReference>
<protein>
    <submittedName>
        <fullName evidence="1">Uncharacterized protein</fullName>
    </submittedName>
</protein>
<comment type="caution">
    <text evidence="1">The sequence shown here is derived from an EMBL/GenBank/DDBJ whole genome shotgun (WGS) entry which is preliminary data.</text>
</comment>
<proteinExistence type="predicted"/>
<reference evidence="3 4" key="1">
    <citation type="submission" date="2019-05" db="EMBL/GenBank/DDBJ databases">
        <title>Emergence of the Ug99 lineage of the wheat stem rust pathogen through somatic hybridization.</title>
        <authorList>
            <person name="Li F."/>
            <person name="Upadhyaya N.M."/>
            <person name="Sperschneider J."/>
            <person name="Matny O."/>
            <person name="Nguyen-Phuc H."/>
            <person name="Mago R."/>
            <person name="Raley C."/>
            <person name="Miller M.E."/>
            <person name="Silverstein K.A.T."/>
            <person name="Henningsen E."/>
            <person name="Hirsch C.D."/>
            <person name="Visser B."/>
            <person name="Pretorius Z.A."/>
            <person name="Steffenson B.J."/>
            <person name="Schwessinger B."/>
            <person name="Dodds P.N."/>
            <person name="Figueroa M."/>
        </authorList>
    </citation>
    <scope>NUCLEOTIDE SEQUENCE [LARGE SCALE GENOMIC DNA]</scope>
    <source>
        <strain evidence="2">21-0</strain>
        <strain evidence="1 4">Ug99</strain>
    </source>
</reference>
<dbReference type="EMBL" id="VSWC01000040">
    <property type="protein sequence ID" value="KAA1105279.1"/>
    <property type="molecule type" value="Genomic_DNA"/>
</dbReference>
<sequence length="137" mass="15475">MLSWWKACESKLKNQGRMTRRRELIQILQRSLLKFSLGVLTERLSLYAGCRFDTFSIEHRADVEGGTGVAMGQGQAEYDLATGVLKMKRPMGIPPATQPSYCLISSYSSDNPRPCHTTFPLLKTKKNQSCSFQAPQW</sequence>
<evidence type="ECO:0000313" key="1">
    <source>
        <dbReference type="EMBL" id="KAA1088293.1"/>
    </source>
</evidence>
<evidence type="ECO:0000313" key="3">
    <source>
        <dbReference type="Proteomes" id="UP000324748"/>
    </source>
</evidence>
<evidence type="ECO:0000313" key="4">
    <source>
        <dbReference type="Proteomes" id="UP000325313"/>
    </source>
</evidence>
<organism evidence="1 4">
    <name type="scientific">Puccinia graminis f. sp. tritici</name>
    <dbReference type="NCBI Taxonomy" id="56615"/>
    <lineage>
        <taxon>Eukaryota</taxon>
        <taxon>Fungi</taxon>
        <taxon>Dikarya</taxon>
        <taxon>Basidiomycota</taxon>
        <taxon>Pucciniomycotina</taxon>
        <taxon>Pucciniomycetes</taxon>
        <taxon>Pucciniales</taxon>
        <taxon>Pucciniaceae</taxon>
        <taxon>Puccinia</taxon>
    </lineage>
</organism>
<name>A0A5B0NHT9_PUCGR</name>
<keyword evidence="3" id="KW-1185">Reference proteome</keyword>
<dbReference type="EMBL" id="VDEP01000406">
    <property type="protein sequence ID" value="KAA1088293.1"/>
    <property type="molecule type" value="Genomic_DNA"/>
</dbReference>
<accession>A0A5B0NHT9</accession>